<proteinExistence type="predicted"/>
<organism evidence="1 2">
    <name type="scientific">Stenomitos frigidus AS-A4</name>
    <dbReference type="NCBI Taxonomy" id="2933935"/>
    <lineage>
        <taxon>Bacteria</taxon>
        <taxon>Bacillati</taxon>
        <taxon>Cyanobacteriota</taxon>
        <taxon>Cyanophyceae</taxon>
        <taxon>Leptolyngbyales</taxon>
        <taxon>Leptolyngbyaceae</taxon>
        <taxon>Stenomitos</taxon>
    </lineage>
</organism>
<sequence length="67" mass="7617">MALEYTPEELTAIALLHDSMCQKPEMTARQQYILELVKEQLRVKTCTMDEATKRAIASADLVFGKEN</sequence>
<reference evidence="1 2" key="1">
    <citation type="submission" date="2022-04" db="EMBL/GenBank/DDBJ databases">
        <title>Positive selection, recombination, and allopatry shape intraspecific diversity of widespread and dominant cyanobacteria.</title>
        <authorList>
            <person name="Wei J."/>
            <person name="Shu W."/>
            <person name="Hu C."/>
        </authorList>
    </citation>
    <scope>NUCLEOTIDE SEQUENCE [LARGE SCALE GENOMIC DNA]</scope>
    <source>
        <strain evidence="1 2">AS-A4</strain>
    </source>
</reference>
<accession>A0ABV0KEK3</accession>
<gene>
    <name evidence="1" type="ORF">NDI38_04380</name>
</gene>
<dbReference type="Proteomes" id="UP001476950">
    <property type="component" value="Unassembled WGS sequence"/>
</dbReference>
<evidence type="ECO:0008006" key="3">
    <source>
        <dbReference type="Google" id="ProtNLM"/>
    </source>
</evidence>
<dbReference type="RefSeq" id="WP_190450653.1">
    <property type="nucleotide sequence ID" value="NZ_JAMPLM010000002.1"/>
</dbReference>
<dbReference type="EMBL" id="JAMPLM010000002">
    <property type="protein sequence ID" value="MEP1057664.1"/>
    <property type="molecule type" value="Genomic_DNA"/>
</dbReference>
<evidence type="ECO:0000313" key="2">
    <source>
        <dbReference type="Proteomes" id="UP001476950"/>
    </source>
</evidence>
<evidence type="ECO:0000313" key="1">
    <source>
        <dbReference type="EMBL" id="MEP1057664.1"/>
    </source>
</evidence>
<comment type="caution">
    <text evidence="1">The sequence shown here is derived from an EMBL/GenBank/DDBJ whole genome shotgun (WGS) entry which is preliminary data.</text>
</comment>
<keyword evidence="2" id="KW-1185">Reference proteome</keyword>
<name>A0ABV0KEK3_9CYAN</name>
<protein>
    <recommendedName>
        <fullName evidence="3">HD domain-containing protein</fullName>
    </recommendedName>
</protein>